<feature type="compositionally biased region" description="Basic and acidic residues" evidence="2">
    <location>
        <begin position="1"/>
        <end position="10"/>
    </location>
</feature>
<dbReference type="AlphaFoldDB" id="A0A9P8I5B7"/>
<comment type="caution">
    <text evidence="3">The sequence shown here is derived from an EMBL/GenBank/DDBJ whole genome shotgun (WGS) entry which is preliminary data.</text>
</comment>
<name>A0A9P8I5B7_9PEZI</name>
<dbReference type="OrthoDB" id="27934at2759"/>
<organism evidence="3 4">
    <name type="scientific">Glutinoglossum americanum</name>
    <dbReference type="NCBI Taxonomy" id="1670608"/>
    <lineage>
        <taxon>Eukaryota</taxon>
        <taxon>Fungi</taxon>
        <taxon>Dikarya</taxon>
        <taxon>Ascomycota</taxon>
        <taxon>Pezizomycotina</taxon>
        <taxon>Geoglossomycetes</taxon>
        <taxon>Geoglossales</taxon>
        <taxon>Geoglossaceae</taxon>
        <taxon>Glutinoglossum</taxon>
    </lineage>
</organism>
<evidence type="ECO:0000256" key="1">
    <source>
        <dbReference type="SAM" id="Coils"/>
    </source>
</evidence>
<reference evidence="3" key="1">
    <citation type="submission" date="2021-03" db="EMBL/GenBank/DDBJ databases">
        <title>Comparative genomics and phylogenomic investigation of the class Geoglossomycetes provide insights into ecological specialization and systematics.</title>
        <authorList>
            <person name="Melie T."/>
            <person name="Pirro S."/>
            <person name="Miller A.N."/>
            <person name="Quandt A."/>
        </authorList>
    </citation>
    <scope>NUCLEOTIDE SEQUENCE</scope>
    <source>
        <strain evidence="3">GBOQ0MN5Z8</strain>
    </source>
</reference>
<evidence type="ECO:0000313" key="3">
    <source>
        <dbReference type="EMBL" id="KAH0542665.1"/>
    </source>
</evidence>
<dbReference type="PANTHER" id="PTHR28527">
    <property type="entry name" value="MATING-TYPE SWITCHING PROTEIN SWI2-RELATED"/>
    <property type="match status" value="1"/>
</dbReference>
<evidence type="ECO:0000313" key="4">
    <source>
        <dbReference type="Proteomes" id="UP000698800"/>
    </source>
</evidence>
<dbReference type="Gene3D" id="6.10.140.1020">
    <property type="match status" value="1"/>
</dbReference>
<evidence type="ECO:0000256" key="2">
    <source>
        <dbReference type="SAM" id="MobiDB-lite"/>
    </source>
</evidence>
<accession>A0A9P8I5B7</accession>
<gene>
    <name evidence="3" type="ORF">FGG08_002988</name>
</gene>
<feature type="region of interest" description="Disordered" evidence="2">
    <location>
        <begin position="1"/>
        <end position="52"/>
    </location>
</feature>
<feature type="coiled-coil region" evidence="1">
    <location>
        <begin position="105"/>
        <end position="136"/>
    </location>
</feature>
<keyword evidence="4" id="KW-1185">Reference proteome</keyword>
<dbReference type="Proteomes" id="UP000698800">
    <property type="component" value="Unassembled WGS sequence"/>
</dbReference>
<sequence>MDKKDSRHPGDLSSHAAKRRRVEAASQILSKPFRSPFKSAAKPDRDHECSAPVDFAGSLVGSVEKQQTRSLANRRIQPVPSIAQMPKLRGRIRADLSKEPALYPILKEERQLEQELKELKSELDTIEQARKIETKEEDEELVSLIAKWKGAARAAAEEVFGKVSDRVNRYQFCWQR</sequence>
<keyword evidence="1" id="KW-0175">Coiled coil</keyword>
<proteinExistence type="predicted"/>
<dbReference type="EMBL" id="JAGHQL010000049">
    <property type="protein sequence ID" value="KAH0542665.1"/>
    <property type="molecule type" value="Genomic_DNA"/>
</dbReference>
<protein>
    <submittedName>
        <fullName evidence="3">Uncharacterized protein</fullName>
    </submittedName>
</protein>
<dbReference type="PANTHER" id="PTHR28527:SF1">
    <property type="entry name" value="SWI5-DEPENDENT RECOMBINATION DNA REPAIR PROTEIN 1"/>
    <property type="match status" value="1"/>
</dbReference>
<dbReference type="GO" id="GO:0006310">
    <property type="term" value="P:DNA recombination"/>
    <property type="evidence" value="ECO:0007669"/>
    <property type="project" value="TreeGrafter"/>
</dbReference>